<accession>A2EU34</accession>
<dbReference type="RefSeq" id="XP_001316074.1">
    <property type="nucleotide sequence ID" value="XM_001316039.1"/>
</dbReference>
<protein>
    <recommendedName>
        <fullName evidence="4">Fungal lipase-like domain-containing protein</fullName>
    </recommendedName>
</protein>
<evidence type="ECO:0000313" key="2">
    <source>
        <dbReference type="EMBL" id="EAY03851.1"/>
    </source>
</evidence>
<dbReference type="STRING" id="5722.A2EU34"/>
<evidence type="ECO:0008006" key="4">
    <source>
        <dbReference type="Google" id="ProtNLM"/>
    </source>
</evidence>
<feature type="transmembrane region" description="Helical" evidence="1">
    <location>
        <begin position="6"/>
        <end position="25"/>
    </location>
</feature>
<dbReference type="VEuPathDB" id="TrichDB:TVAGG3_0954960"/>
<keyword evidence="1" id="KW-1133">Transmembrane helix</keyword>
<dbReference type="Proteomes" id="UP000001542">
    <property type="component" value="Unassembled WGS sequence"/>
</dbReference>
<dbReference type="SUPFAM" id="SSF53474">
    <property type="entry name" value="alpha/beta-Hydrolases"/>
    <property type="match status" value="1"/>
</dbReference>
<reference evidence="2" key="2">
    <citation type="journal article" date="2007" name="Science">
        <title>Draft genome sequence of the sexually transmitted pathogen Trichomonas vaginalis.</title>
        <authorList>
            <person name="Carlton J.M."/>
            <person name="Hirt R.P."/>
            <person name="Silva J.C."/>
            <person name="Delcher A.L."/>
            <person name="Schatz M."/>
            <person name="Zhao Q."/>
            <person name="Wortman J.R."/>
            <person name="Bidwell S.L."/>
            <person name="Alsmark U.C.M."/>
            <person name="Besteiro S."/>
            <person name="Sicheritz-Ponten T."/>
            <person name="Noel C.J."/>
            <person name="Dacks J.B."/>
            <person name="Foster P.G."/>
            <person name="Simillion C."/>
            <person name="Van de Peer Y."/>
            <person name="Miranda-Saavedra D."/>
            <person name="Barton G.J."/>
            <person name="Westrop G.D."/>
            <person name="Mueller S."/>
            <person name="Dessi D."/>
            <person name="Fiori P.L."/>
            <person name="Ren Q."/>
            <person name="Paulsen I."/>
            <person name="Zhang H."/>
            <person name="Bastida-Corcuera F.D."/>
            <person name="Simoes-Barbosa A."/>
            <person name="Brown M.T."/>
            <person name="Hayes R.D."/>
            <person name="Mukherjee M."/>
            <person name="Okumura C.Y."/>
            <person name="Schneider R."/>
            <person name="Smith A.J."/>
            <person name="Vanacova S."/>
            <person name="Villalvazo M."/>
            <person name="Haas B.J."/>
            <person name="Pertea M."/>
            <person name="Feldblyum T.V."/>
            <person name="Utterback T.R."/>
            <person name="Shu C.L."/>
            <person name="Osoegawa K."/>
            <person name="de Jong P.J."/>
            <person name="Hrdy I."/>
            <person name="Horvathova L."/>
            <person name="Zubacova Z."/>
            <person name="Dolezal P."/>
            <person name="Malik S.B."/>
            <person name="Logsdon J.M. Jr."/>
            <person name="Henze K."/>
            <person name="Gupta A."/>
            <person name="Wang C.C."/>
            <person name="Dunne R.L."/>
            <person name="Upcroft J.A."/>
            <person name="Upcroft P."/>
            <person name="White O."/>
            <person name="Salzberg S.L."/>
            <person name="Tang P."/>
            <person name="Chiu C.-H."/>
            <person name="Lee Y.-S."/>
            <person name="Embley T.M."/>
            <person name="Coombs G.H."/>
            <person name="Mottram J.C."/>
            <person name="Tachezy J."/>
            <person name="Fraser-Liggett C.M."/>
            <person name="Johnson P.J."/>
        </authorList>
    </citation>
    <scope>NUCLEOTIDE SEQUENCE [LARGE SCALE GENOMIC DNA]</scope>
    <source>
        <strain evidence="2">G3</strain>
    </source>
</reference>
<proteinExistence type="predicted"/>
<name>A2EU34_TRIV3</name>
<keyword evidence="1" id="KW-0472">Membrane</keyword>
<sequence length="357" mass="39576">MVITTLIIAIIFAYIIIAIVFSLNIDLTRDEIKIYSQPNATVAAASIINAANISTVGFRETLDPLCYMQVKGLTTEQVITLADSAYYYTNDRKQLKGLLFQEYFGSDYVEDLVEIESPFPHALNKCSLCHYQIKSLNLTVFSIRGTKTMTDVLADVELWIGTVLIDAVMKVTPLVQTFALSSKAVIGSFMSLPRYIFHEFSLIDKYVGIFENYINSVNITNTTDALIVGHSLGGGLARILSLKTGMQAVAVSGPGISCVERYYYNHYKNIEPTVISINPRMDIVAMVDNFDDLTEFKVPCKSGLFKCHSVARTLCQTGLICGNGPIHEDYCGKIFPEKAYKKMKNLAAPINFGTRNG</sequence>
<dbReference type="AlphaFoldDB" id="A2EU34"/>
<reference evidence="2" key="1">
    <citation type="submission" date="2006-10" db="EMBL/GenBank/DDBJ databases">
        <authorList>
            <person name="Amadeo P."/>
            <person name="Zhao Q."/>
            <person name="Wortman J."/>
            <person name="Fraser-Liggett C."/>
            <person name="Carlton J."/>
        </authorList>
    </citation>
    <scope>NUCLEOTIDE SEQUENCE</scope>
    <source>
        <strain evidence="2">G3</strain>
    </source>
</reference>
<dbReference type="OrthoDB" id="58570at2759"/>
<dbReference type="eggNOG" id="ENOG502QU5M">
    <property type="taxonomic scope" value="Eukaryota"/>
</dbReference>
<keyword evidence="1" id="KW-0812">Transmembrane</keyword>
<dbReference type="EMBL" id="DS113492">
    <property type="protein sequence ID" value="EAY03851.1"/>
    <property type="molecule type" value="Genomic_DNA"/>
</dbReference>
<dbReference type="InterPro" id="IPR029058">
    <property type="entry name" value="AB_hydrolase_fold"/>
</dbReference>
<dbReference type="Gene3D" id="3.40.50.1820">
    <property type="entry name" value="alpha/beta hydrolase"/>
    <property type="match status" value="1"/>
</dbReference>
<organism evidence="2 3">
    <name type="scientific">Trichomonas vaginalis (strain ATCC PRA-98 / G3)</name>
    <dbReference type="NCBI Taxonomy" id="412133"/>
    <lineage>
        <taxon>Eukaryota</taxon>
        <taxon>Metamonada</taxon>
        <taxon>Parabasalia</taxon>
        <taxon>Trichomonadida</taxon>
        <taxon>Trichomonadidae</taxon>
        <taxon>Trichomonas</taxon>
    </lineage>
</organism>
<dbReference type="VEuPathDB" id="TrichDB:TVAG_063640"/>
<evidence type="ECO:0000313" key="3">
    <source>
        <dbReference type="Proteomes" id="UP000001542"/>
    </source>
</evidence>
<dbReference type="KEGG" id="tva:4761699"/>
<dbReference type="InParanoid" id="A2EU34"/>
<dbReference type="OMA" id="ISCVERY"/>
<keyword evidence="3" id="KW-1185">Reference proteome</keyword>
<gene>
    <name evidence="2" type="ORF">TVAG_063640</name>
</gene>
<evidence type="ECO:0000256" key="1">
    <source>
        <dbReference type="SAM" id="Phobius"/>
    </source>
</evidence>